<evidence type="ECO:0000256" key="8">
    <source>
        <dbReference type="SAM" id="SignalP"/>
    </source>
</evidence>
<organism evidence="9 10">
    <name type="scientific">Pedobacter lusitanus</name>
    <dbReference type="NCBI Taxonomy" id="1503925"/>
    <lineage>
        <taxon>Bacteria</taxon>
        <taxon>Pseudomonadati</taxon>
        <taxon>Bacteroidota</taxon>
        <taxon>Sphingobacteriia</taxon>
        <taxon>Sphingobacteriales</taxon>
        <taxon>Sphingobacteriaceae</taxon>
        <taxon>Pedobacter</taxon>
    </lineage>
</organism>
<sequence length="511" mass="55647">MKKFVQLLVVAIVGTTGNIYAQNGTYAGDALRFSRTDYGSSARFKGLGNAQISLGGDISSIGGNPAGLGMFTRSEFSVTPEFNNTKSDASFLGQNTKDTKNRLNLNQAAVVWYNPVVRPKGSNLNKGVLSVVWGIGFNRNNDFGGNFSYAGTNNNSSMADAFAERANGVREPDLAGAPGMAFDNYLIDQKSGDNLSYVPATSQTNKQSKSESRVGSTSELNFSGAINISNQLYLGASIGFVNMRYINDGVYTEQGTIINTLAPGAPVPARPNIQVGRNYDLAYSTSQHTTGSGINGRIGIIYKPINEVRLGATFQAPTWMHVEEDYAEVLNTRFSQGGAVVDTRLNNVYNSNFNYNLRTPYKASFGGSVIIAQNGLISADIDYVDYKSTKLSVSDGYSALIGENNDYIKQNYKSAVNYRIGGEYRIDNFSLRAGYGLNGTPYKSDDKNVFDVKYYSGGLGYRVNQYYVDVAYQRTETTNTFAPYELNNFSEPIATAKVARNNVFLTVGVKF</sequence>
<comment type="subcellular location">
    <subcellularLocation>
        <location evidence="1">Cell outer membrane</location>
        <topology evidence="1">Multi-pass membrane protein</topology>
    </subcellularLocation>
</comment>
<keyword evidence="10" id="KW-1185">Reference proteome</keyword>
<comment type="caution">
    <text evidence="9">The sequence shown here is derived from an EMBL/GenBank/DDBJ whole genome shotgun (WGS) entry which is preliminary data.</text>
</comment>
<name>A0A0D0G054_9SPHI</name>
<dbReference type="OrthoDB" id="9765571at2"/>
<dbReference type="PANTHER" id="PTHR35093">
    <property type="entry name" value="OUTER MEMBRANE PROTEIN NMB0088-RELATED"/>
    <property type="match status" value="1"/>
</dbReference>
<dbReference type="SUPFAM" id="SSF56935">
    <property type="entry name" value="Porins"/>
    <property type="match status" value="1"/>
</dbReference>
<keyword evidence="7" id="KW-0998">Cell outer membrane</keyword>
<dbReference type="RefSeq" id="WP_041879175.1">
    <property type="nucleotide sequence ID" value="NZ_CP157278.1"/>
</dbReference>
<comment type="similarity">
    <text evidence="2">Belongs to the OmpP1/FadL family.</text>
</comment>
<evidence type="ECO:0000256" key="6">
    <source>
        <dbReference type="ARBA" id="ARBA00023136"/>
    </source>
</evidence>
<feature type="chain" id="PRO_5002210743" description="Long-chain fatty acid transport protein" evidence="8">
    <location>
        <begin position="22"/>
        <end position="511"/>
    </location>
</feature>
<accession>A0A0D0G054</accession>
<dbReference type="EMBL" id="JXRA01000022">
    <property type="protein sequence ID" value="KIO78179.1"/>
    <property type="molecule type" value="Genomic_DNA"/>
</dbReference>
<proteinExistence type="inferred from homology"/>
<evidence type="ECO:0008006" key="11">
    <source>
        <dbReference type="Google" id="ProtNLM"/>
    </source>
</evidence>
<keyword evidence="5 8" id="KW-0732">Signal</keyword>
<keyword evidence="4" id="KW-0812">Transmembrane</keyword>
<dbReference type="Gene3D" id="2.40.160.60">
    <property type="entry name" value="Outer membrane protein transport protein (OMPP1/FadL/TodX)"/>
    <property type="match status" value="1"/>
</dbReference>
<dbReference type="InterPro" id="IPR005017">
    <property type="entry name" value="OMPP1/FadL/TodX"/>
</dbReference>
<evidence type="ECO:0000256" key="1">
    <source>
        <dbReference type="ARBA" id="ARBA00004571"/>
    </source>
</evidence>
<evidence type="ECO:0000256" key="2">
    <source>
        <dbReference type="ARBA" id="ARBA00008163"/>
    </source>
</evidence>
<dbReference type="PANTHER" id="PTHR35093:SF8">
    <property type="entry name" value="OUTER MEMBRANE PROTEIN NMB0088-RELATED"/>
    <property type="match status" value="1"/>
</dbReference>
<dbReference type="Proteomes" id="UP000032049">
    <property type="component" value="Unassembled WGS sequence"/>
</dbReference>
<evidence type="ECO:0000256" key="3">
    <source>
        <dbReference type="ARBA" id="ARBA00022452"/>
    </source>
</evidence>
<keyword evidence="6" id="KW-0472">Membrane</keyword>
<reference evidence="9 10" key="1">
    <citation type="submission" date="2015-01" db="EMBL/GenBank/DDBJ databases">
        <title>Draft genome sequence of Pedobacter sp. NL19 isolated from sludge of an effluent treatment pond in an abandoned uranium mine.</title>
        <authorList>
            <person name="Santos T."/>
            <person name="Caetano T."/>
            <person name="Covas C."/>
            <person name="Cruz A."/>
            <person name="Mendo S."/>
        </authorList>
    </citation>
    <scope>NUCLEOTIDE SEQUENCE [LARGE SCALE GENOMIC DNA]</scope>
    <source>
        <strain evidence="9 10">NL19</strain>
    </source>
</reference>
<dbReference type="STRING" id="1503925.TH53_05250"/>
<dbReference type="GO" id="GO:0009279">
    <property type="term" value="C:cell outer membrane"/>
    <property type="evidence" value="ECO:0007669"/>
    <property type="project" value="UniProtKB-SubCell"/>
</dbReference>
<evidence type="ECO:0000256" key="4">
    <source>
        <dbReference type="ARBA" id="ARBA00022692"/>
    </source>
</evidence>
<keyword evidence="3" id="KW-1134">Transmembrane beta strand</keyword>
<protein>
    <recommendedName>
        <fullName evidence="11">Long-chain fatty acid transport protein</fullName>
    </recommendedName>
</protein>
<dbReference type="AlphaFoldDB" id="A0A0D0G054"/>
<dbReference type="GO" id="GO:0015483">
    <property type="term" value="F:long-chain fatty acid transporting porin activity"/>
    <property type="evidence" value="ECO:0007669"/>
    <property type="project" value="TreeGrafter"/>
</dbReference>
<evidence type="ECO:0000313" key="9">
    <source>
        <dbReference type="EMBL" id="KIO78179.1"/>
    </source>
</evidence>
<feature type="signal peptide" evidence="8">
    <location>
        <begin position="1"/>
        <end position="21"/>
    </location>
</feature>
<evidence type="ECO:0000256" key="7">
    <source>
        <dbReference type="ARBA" id="ARBA00023237"/>
    </source>
</evidence>
<evidence type="ECO:0000313" key="10">
    <source>
        <dbReference type="Proteomes" id="UP000032049"/>
    </source>
</evidence>
<gene>
    <name evidence="9" type="ORF">TH53_05250</name>
</gene>
<evidence type="ECO:0000256" key="5">
    <source>
        <dbReference type="ARBA" id="ARBA00022729"/>
    </source>
</evidence>